<comment type="caution">
    <text evidence="1">The sequence shown here is derived from an EMBL/GenBank/DDBJ whole genome shotgun (WGS) entry which is preliminary data.</text>
</comment>
<keyword evidence="2" id="KW-1185">Reference proteome</keyword>
<evidence type="ECO:0000313" key="1">
    <source>
        <dbReference type="EMBL" id="KAK6168588.1"/>
    </source>
</evidence>
<accession>A0AAN8J0Z3</accession>
<dbReference type="EMBL" id="JAZGQO010000015">
    <property type="protein sequence ID" value="KAK6168588.1"/>
    <property type="molecule type" value="Genomic_DNA"/>
</dbReference>
<protein>
    <submittedName>
        <fullName evidence="1">Uncharacterized protein</fullName>
    </submittedName>
</protein>
<gene>
    <name evidence="1" type="ORF">SNE40_019788</name>
</gene>
<dbReference type="AlphaFoldDB" id="A0AAN8J0Z3"/>
<reference evidence="1 2" key="1">
    <citation type="submission" date="2024-01" db="EMBL/GenBank/DDBJ databases">
        <title>The genome of the rayed Mediterranean limpet Patella caerulea (Linnaeus, 1758).</title>
        <authorList>
            <person name="Anh-Thu Weber A."/>
            <person name="Halstead-Nussloch G."/>
        </authorList>
    </citation>
    <scope>NUCLEOTIDE SEQUENCE [LARGE SCALE GENOMIC DNA]</scope>
    <source>
        <strain evidence="1">AATW-2023a</strain>
        <tissue evidence="1">Whole specimen</tissue>
    </source>
</reference>
<evidence type="ECO:0000313" key="2">
    <source>
        <dbReference type="Proteomes" id="UP001347796"/>
    </source>
</evidence>
<dbReference type="PANTHER" id="PTHR46601">
    <property type="entry name" value="ULP_PROTEASE DOMAIN-CONTAINING PROTEIN"/>
    <property type="match status" value="1"/>
</dbReference>
<dbReference type="PANTHER" id="PTHR46601:SF1">
    <property type="entry name" value="ADF-H DOMAIN-CONTAINING PROTEIN"/>
    <property type="match status" value="1"/>
</dbReference>
<dbReference type="Proteomes" id="UP001347796">
    <property type="component" value="Unassembled WGS sequence"/>
</dbReference>
<sequence>MVSSNPETYLKECESNPVNFDMLPEKIKLGQWKRITVAKKGKEKSVMRIVESEIEKSTFIDLVITQTTDFKDHSFRVGKQYNKIKKLKENLPQHQFIIQMDFAENYNCKSVKEIQSAYWNQTSVTLHPVVAYYRNTIGELCHTIYVVVSDELGHSSTTVHAFLDILIPEIKLIDPDVDIIHYWTDSPTSQYCNKQIFCTVANHQAVYGTKACWNYFEMGHGKGPCDGLGGMTKRMADQAVRCGKVVIRDAHDVFQWSMNSNIKGVKFLFVSSDTCKEVSKRLKARTISAVRGTFKLHVVVGMGSSTVALKETSCYCEICLNDNLCENPSWIKQDMSLIQNRST</sequence>
<organism evidence="1 2">
    <name type="scientific">Patella caerulea</name>
    <name type="common">Rayed Mediterranean limpet</name>
    <dbReference type="NCBI Taxonomy" id="87958"/>
    <lineage>
        <taxon>Eukaryota</taxon>
        <taxon>Metazoa</taxon>
        <taxon>Spiralia</taxon>
        <taxon>Lophotrochozoa</taxon>
        <taxon>Mollusca</taxon>
        <taxon>Gastropoda</taxon>
        <taxon>Patellogastropoda</taxon>
        <taxon>Patelloidea</taxon>
        <taxon>Patellidae</taxon>
        <taxon>Patella</taxon>
    </lineage>
</organism>
<proteinExistence type="predicted"/>
<name>A0AAN8J0Z3_PATCE</name>